<keyword evidence="2" id="KW-0378">Hydrolase</keyword>
<proteinExistence type="predicted"/>
<dbReference type="CDD" id="cd06141">
    <property type="entry name" value="WRN_exo"/>
    <property type="match status" value="1"/>
</dbReference>
<dbReference type="Gene3D" id="3.30.420.10">
    <property type="entry name" value="Ribonuclease H-like superfamily/Ribonuclease H"/>
    <property type="match status" value="1"/>
</dbReference>
<dbReference type="GO" id="GO:0006139">
    <property type="term" value="P:nucleobase-containing compound metabolic process"/>
    <property type="evidence" value="ECO:0007669"/>
    <property type="project" value="InterPro"/>
</dbReference>
<reference evidence="4" key="2">
    <citation type="submission" date="2021-10" db="EMBL/GenBank/DDBJ databases">
        <title>Phylogenomics reveals ancestral predisposition of the termite-cultivated fungus Termitomyces towards a domesticated lifestyle.</title>
        <authorList>
            <person name="Auxier B."/>
            <person name="Grum-Grzhimaylo A."/>
            <person name="Cardenas M.E."/>
            <person name="Lodge J.D."/>
            <person name="Laessoe T."/>
            <person name="Pedersen O."/>
            <person name="Smith M.E."/>
            <person name="Kuyper T.W."/>
            <person name="Franco-Molano E.A."/>
            <person name="Baroni T.J."/>
            <person name="Aanen D.K."/>
        </authorList>
    </citation>
    <scope>NUCLEOTIDE SEQUENCE</scope>
    <source>
        <strain evidence="4">AP01</strain>
        <tissue evidence="4">Mycelium</tissue>
    </source>
</reference>
<comment type="caution">
    <text evidence="4">The sequence shown here is derived from an EMBL/GenBank/DDBJ whole genome shotgun (WGS) entry which is preliminary data.</text>
</comment>
<dbReference type="OrthoDB" id="1920326at2759"/>
<dbReference type="GO" id="GO:0005634">
    <property type="term" value="C:nucleus"/>
    <property type="evidence" value="ECO:0007669"/>
    <property type="project" value="TreeGrafter"/>
</dbReference>
<evidence type="ECO:0000256" key="2">
    <source>
        <dbReference type="ARBA" id="ARBA00022801"/>
    </source>
</evidence>
<evidence type="ECO:0000313" key="4">
    <source>
        <dbReference type="EMBL" id="KAG5643403.1"/>
    </source>
</evidence>
<dbReference type="Proteomes" id="UP000775547">
    <property type="component" value="Unassembled WGS sequence"/>
</dbReference>
<dbReference type="InterPro" id="IPR051132">
    <property type="entry name" value="3-5_Exonuclease_domain"/>
</dbReference>
<accession>A0A9P7G4I5</accession>
<gene>
    <name evidence="4" type="ORF">DXG03_000981</name>
</gene>
<protein>
    <recommendedName>
        <fullName evidence="3">3'-5' exonuclease domain-containing protein</fullName>
    </recommendedName>
</protein>
<name>A0A9P7G4I5_9AGAR</name>
<dbReference type="InterPro" id="IPR036397">
    <property type="entry name" value="RNaseH_sf"/>
</dbReference>
<feature type="domain" description="3'-5' exonuclease" evidence="3">
    <location>
        <begin position="59"/>
        <end position="166"/>
    </location>
</feature>
<dbReference type="GO" id="GO:0003676">
    <property type="term" value="F:nucleic acid binding"/>
    <property type="evidence" value="ECO:0007669"/>
    <property type="project" value="InterPro"/>
</dbReference>
<dbReference type="EMBL" id="JABCKV010000115">
    <property type="protein sequence ID" value="KAG5643403.1"/>
    <property type="molecule type" value="Genomic_DNA"/>
</dbReference>
<dbReference type="GO" id="GO:0008408">
    <property type="term" value="F:3'-5' exonuclease activity"/>
    <property type="evidence" value="ECO:0007669"/>
    <property type="project" value="InterPro"/>
</dbReference>
<evidence type="ECO:0000256" key="1">
    <source>
        <dbReference type="ARBA" id="ARBA00022722"/>
    </source>
</evidence>
<dbReference type="InterPro" id="IPR012337">
    <property type="entry name" value="RNaseH-like_sf"/>
</dbReference>
<dbReference type="PANTHER" id="PTHR13620">
    <property type="entry name" value="3-5 EXONUCLEASE"/>
    <property type="match status" value="1"/>
</dbReference>
<dbReference type="SUPFAM" id="SSF53098">
    <property type="entry name" value="Ribonuclease H-like"/>
    <property type="match status" value="1"/>
</dbReference>
<dbReference type="AlphaFoldDB" id="A0A9P7G4I5"/>
<evidence type="ECO:0000313" key="5">
    <source>
        <dbReference type="Proteomes" id="UP000775547"/>
    </source>
</evidence>
<dbReference type="GO" id="GO:0005737">
    <property type="term" value="C:cytoplasm"/>
    <property type="evidence" value="ECO:0007669"/>
    <property type="project" value="TreeGrafter"/>
</dbReference>
<dbReference type="PANTHER" id="PTHR13620:SF104">
    <property type="entry name" value="EXONUCLEASE 3'-5' DOMAIN-CONTAINING PROTEIN 2"/>
    <property type="match status" value="1"/>
</dbReference>
<evidence type="ECO:0000259" key="3">
    <source>
        <dbReference type="Pfam" id="PF01612"/>
    </source>
</evidence>
<dbReference type="Pfam" id="PF01612">
    <property type="entry name" value="DNA_pol_A_exo1"/>
    <property type="match status" value="1"/>
</dbReference>
<dbReference type="InterPro" id="IPR002562">
    <property type="entry name" value="3'-5'_exonuclease_dom"/>
</dbReference>
<keyword evidence="1" id="KW-0540">Nuclease</keyword>
<organism evidence="4 5">
    <name type="scientific">Asterophora parasitica</name>
    <dbReference type="NCBI Taxonomy" id="117018"/>
    <lineage>
        <taxon>Eukaryota</taxon>
        <taxon>Fungi</taxon>
        <taxon>Dikarya</taxon>
        <taxon>Basidiomycota</taxon>
        <taxon>Agaricomycotina</taxon>
        <taxon>Agaricomycetes</taxon>
        <taxon>Agaricomycetidae</taxon>
        <taxon>Agaricales</taxon>
        <taxon>Tricholomatineae</taxon>
        <taxon>Lyophyllaceae</taxon>
        <taxon>Asterophora</taxon>
    </lineage>
</organism>
<sequence length="255" mass="28419">MSILWFAPGPTFAVTMTNEFGCAAFQMHFGGGYLAAWSENFIAWTGLRSPGRGSEPPEALIENPNIPKMGVNILNDGKKLFSDFGIIAKNLVELGAVALVADPSRSKKSKRKIVSLATLTQRYCGKILEKGSERTSNWEHSLSQQQLDYAANDVHSALMIYRRLQALAEENAVALNNTSLFTTNVDPSPTPLVSPPEVQMQSQFLRAYRAWHDHGMSLDKMCVHLSVQVSALKRASVMCVQFFFYRSRTLTHAWF</sequence>
<keyword evidence="5" id="KW-1185">Reference proteome</keyword>
<reference evidence="4" key="1">
    <citation type="submission" date="2020-07" db="EMBL/GenBank/DDBJ databases">
        <authorList>
            <person name="Nieuwenhuis M."/>
            <person name="Van De Peppel L.J.J."/>
        </authorList>
    </citation>
    <scope>NUCLEOTIDE SEQUENCE</scope>
    <source>
        <strain evidence="4">AP01</strain>
        <tissue evidence="4">Mycelium</tissue>
    </source>
</reference>